<protein>
    <submittedName>
        <fullName evidence="4">Acyl-CoA synthetase (AMP-forming)/AMP-acid ligase II</fullName>
    </submittedName>
</protein>
<dbReference type="PANTHER" id="PTHR43201">
    <property type="entry name" value="ACYL-COA SYNTHETASE"/>
    <property type="match status" value="1"/>
</dbReference>
<dbReference type="SUPFAM" id="SSF56801">
    <property type="entry name" value="Acetyl-CoA synthetase-like"/>
    <property type="match status" value="1"/>
</dbReference>
<keyword evidence="2 4" id="KW-0436">Ligase</keyword>
<keyword evidence="5" id="KW-1185">Reference proteome</keyword>
<dbReference type="Gene3D" id="3.30.300.30">
    <property type="match status" value="1"/>
</dbReference>
<dbReference type="AlphaFoldDB" id="A0AAW8EZU9"/>
<dbReference type="InterPro" id="IPR000873">
    <property type="entry name" value="AMP-dep_synth/lig_dom"/>
</dbReference>
<dbReference type="Pfam" id="PF00501">
    <property type="entry name" value="AMP-binding"/>
    <property type="match status" value="1"/>
</dbReference>
<dbReference type="CDD" id="cd04433">
    <property type="entry name" value="AFD_class_I"/>
    <property type="match status" value="1"/>
</dbReference>
<evidence type="ECO:0000259" key="3">
    <source>
        <dbReference type="Pfam" id="PF00501"/>
    </source>
</evidence>
<feature type="domain" description="AMP-dependent synthetase/ligase" evidence="3">
    <location>
        <begin position="9"/>
        <end position="347"/>
    </location>
</feature>
<dbReference type="EMBL" id="JAUSXV010000001">
    <property type="protein sequence ID" value="MDQ0648522.1"/>
    <property type="molecule type" value="Genomic_DNA"/>
</dbReference>
<name>A0AAW8EZU9_9MICO</name>
<comment type="caution">
    <text evidence="4">The sequence shown here is derived from an EMBL/GenBank/DDBJ whole genome shotgun (WGS) entry which is preliminary data.</text>
</comment>
<evidence type="ECO:0000256" key="2">
    <source>
        <dbReference type="ARBA" id="ARBA00022598"/>
    </source>
</evidence>
<dbReference type="GO" id="GO:0006631">
    <property type="term" value="P:fatty acid metabolic process"/>
    <property type="evidence" value="ECO:0007669"/>
    <property type="project" value="TreeGrafter"/>
</dbReference>
<comment type="similarity">
    <text evidence="1">Belongs to the ATP-dependent AMP-binding enzyme family.</text>
</comment>
<dbReference type="PANTHER" id="PTHR43201:SF5">
    <property type="entry name" value="MEDIUM-CHAIN ACYL-COA LIGASE ACSF2, MITOCHONDRIAL"/>
    <property type="match status" value="1"/>
</dbReference>
<dbReference type="Gene3D" id="3.40.50.12780">
    <property type="entry name" value="N-terminal domain of ligase-like"/>
    <property type="match status" value="1"/>
</dbReference>
<sequence length="487" mass="51788">MIEVGAGAERTEITYGELGKKVDCIAEELAGRYGVCAGDRVALSPSNSISDLAVFCAIVALGATCVMIPGNDPTERQLSKLRATSAKIWFGDRSVLVDGPVRREGIVDLVADAATRIGCSPNVDRAAPHADSPAVIFFTTGSTAAAKAVVQSNRNVLVNCAALADLHRLGPTDRLLGVLPMYYANGLELSLITPLLAGATSVLLREFDPLTYLATCAEHSATVASVVPALLDAIASTRGKPDLRSLRYFVSAAAPLSARTARAIWERLGKQIVQGYGLSETTNFATSLPTDLNEEEYRICVLDAPIPMVGSAIHECEVGVFTLDGSPVRTGERGEVCMRGKSVMLGYDRAPSANSAAFRNGWFRSGDEGFMSFLPGRDEPLLTLTGRYKNIIKVGGVGVSLDEVDRYVQTVSGVADAAALRAEHPVLGEAVSVLFRVHPDVKDPETVRMAILDVLKKQIGLTHAAVTAEVRNEVPRTANGKVLRWGA</sequence>
<dbReference type="Proteomes" id="UP001244427">
    <property type="component" value="Unassembled WGS sequence"/>
</dbReference>
<evidence type="ECO:0000256" key="1">
    <source>
        <dbReference type="ARBA" id="ARBA00006432"/>
    </source>
</evidence>
<evidence type="ECO:0000313" key="4">
    <source>
        <dbReference type="EMBL" id="MDQ0648522.1"/>
    </source>
</evidence>
<dbReference type="InterPro" id="IPR042099">
    <property type="entry name" value="ANL_N_sf"/>
</dbReference>
<dbReference type="InterPro" id="IPR045851">
    <property type="entry name" value="AMP-bd_C_sf"/>
</dbReference>
<reference evidence="4 5" key="1">
    <citation type="submission" date="2023-07" db="EMBL/GenBank/DDBJ databases">
        <title>Comparative genomics of wheat-associated soil bacteria to identify genetic determinants of phenazine resistance.</title>
        <authorList>
            <person name="Mouncey N."/>
        </authorList>
    </citation>
    <scope>NUCLEOTIDE SEQUENCE [LARGE SCALE GENOMIC DNA]</scope>
    <source>
        <strain evidence="4 5">W4I9-1</strain>
    </source>
</reference>
<accession>A0AAW8EZU9</accession>
<evidence type="ECO:0000313" key="5">
    <source>
        <dbReference type="Proteomes" id="UP001244427"/>
    </source>
</evidence>
<organism evidence="4 5">
    <name type="scientific">Microbacterium natoriense</name>
    <dbReference type="NCBI Taxonomy" id="284570"/>
    <lineage>
        <taxon>Bacteria</taxon>
        <taxon>Bacillati</taxon>
        <taxon>Actinomycetota</taxon>
        <taxon>Actinomycetes</taxon>
        <taxon>Micrococcales</taxon>
        <taxon>Microbacteriaceae</taxon>
        <taxon>Microbacterium</taxon>
    </lineage>
</organism>
<proteinExistence type="inferred from homology"/>
<dbReference type="GO" id="GO:0031956">
    <property type="term" value="F:medium-chain fatty acid-CoA ligase activity"/>
    <property type="evidence" value="ECO:0007669"/>
    <property type="project" value="TreeGrafter"/>
</dbReference>
<gene>
    <name evidence="4" type="ORF">QFZ53_002718</name>
</gene>